<dbReference type="SUPFAM" id="SSF46955">
    <property type="entry name" value="Putative DNA-binding domain"/>
    <property type="match status" value="1"/>
</dbReference>
<keyword evidence="3" id="KW-0805">Transcription regulation</keyword>
<dbReference type="GO" id="GO:0005737">
    <property type="term" value="C:cytoplasm"/>
    <property type="evidence" value="ECO:0007669"/>
    <property type="project" value="UniProtKB-SubCell"/>
</dbReference>
<dbReference type="NCBIfam" id="TIGR02044">
    <property type="entry name" value="CueR"/>
    <property type="match status" value="1"/>
</dbReference>
<keyword evidence="5" id="KW-0804">Transcription</keyword>
<evidence type="ECO:0000259" key="8">
    <source>
        <dbReference type="PROSITE" id="PS50937"/>
    </source>
</evidence>
<reference evidence="9 10" key="1">
    <citation type="journal article" date="2012" name="J. Bacteriol.">
        <title>Genome sequence of the soybean symbiont Sinorhizobium fredii HH103.</title>
        <authorList>
            <person name="Weidner S."/>
            <person name="Becker A."/>
            <person name="Bonilla I."/>
            <person name="Jaenicke S."/>
            <person name="Lloret J."/>
            <person name="Margaret I."/>
            <person name="Puhler A."/>
            <person name="Ruiz-Sainz J.E."/>
            <person name="Schneiker-Bekel S."/>
            <person name="Szczepanowski R."/>
            <person name="Vinardell J.M."/>
            <person name="Zehner S."/>
            <person name="Gottfert M."/>
        </authorList>
    </citation>
    <scope>NUCLEOTIDE SEQUENCE [LARGE SCALE GENOMIC DNA]</scope>
    <source>
        <strain evidence="9 10">HH103</strain>
        <plasmid evidence="10">pSfHH103e</plasmid>
    </source>
</reference>
<evidence type="ECO:0000313" key="9">
    <source>
        <dbReference type="EMBL" id="CCF00286.1"/>
    </source>
</evidence>
<dbReference type="PATRIC" id="fig|380.5.peg.5379"/>
<evidence type="ECO:0000256" key="2">
    <source>
        <dbReference type="ARBA" id="ARBA00022490"/>
    </source>
</evidence>
<gene>
    <name evidence="9" type="ordered locus">SFHH103_05824</name>
</gene>
<sequence length="184" mass="20423">MPLAPAQGKSYIWRVCHLLNEDDMIIGELARASGVSAKMIRYYEKIGLIPPADRSQSGYRNYGDNDVHTLRFIRRARDLGFTVEQMADLLALWRDRSRASSEVKKIALDQVAMLERKAEELKAMSRTLKHLAAHCHGDARPDCPIIDDLADAGSGPEKPLEPVLFGRGGVEPARGVRRSGASTR</sequence>
<dbReference type="HOGENOM" id="CLU_060077_2_0_5"/>
<dbReference type="KEGG" id="sfh:SFHH103_05824"/>
<dbReference type="PANTHER" id="PTHR30204:SF94">
    <property type="entry name" value="HEAVY METAL-DEPENDENT TRANSCRIPTIONAL REGULATOR HI_0293-RELATED"/>
    <property type="match status" value="1"/>
</dbReference>
<dbReference type="PRINTS" id="PR00040">
    <property type="entry name" value="HTHMERR"/>
</dbReference>
<dbReference type="InterPro" id="IPR000551">
    <property type="entry name" value="MerR-type_HTH_dom"/>
</dbReference>
<dbReference type="Pfam" id="PF13411">
    <property type="entry name" value="MerR_1"/>
    <property type="match status" value="1"/>
</dbReference>
<comment type="subcellular location">
    <subcellularLocation>
        <location evidence="1">Cytoplasm</location>
    </subcellularLocation>
</comment>
<evidence type="ECO:0000256" key="1">
    <source>
        <dbReference type="ARBA" id="ARBA00004496"/>
    </source>
</evidence>
<dbReference type="SMART" id="SM00422">
    <property type="entry name" value="HTH_MERR"/>
    <property type="match status" value="1"/>
</dbReference>
<dbReference type="GO" id="GO:0003700">
    <property type="term" value="F:DNA-binding transcription factor activity"/>
    <property type="evidence" value="ECO:0007669"/>
    <property type="project" value="InterPro"/>
</dbReference>
<dbReference type="EMBL" id="HE616899">
    <property type="protein sequence ID" value="CCF00286.1"/>
    <property type="molecule type" value="Genomic_DNA"/>
</dbReference>
<feature type="coiled-coil region" evidence="6">
    <location>
        <begin position="104"/>
        <end position="131"/>
    </location>
</feature>
<dbReference type="CDD" id="cd01108">
    <property type="entry name" value="HTH_CueR"/>
    <property type="match status" value="1"/>
</dbReference>
<dbReference type="PROSITE" id="PS00552">
    <property type="entry name" value="HTH_MERR_1"/>
    <property type="match status" value="1"/>
</dbReference>
<keyword evidence="9" id="KW-0614">Plasmid</keyword>
<keyword evidence="6" id="KW-0175">Coiled coil</keyword>
<accession>G9AGV4</accession>
<dbReference type="InterPro" id="IPR011789">
    <property type="entry name" value="CueR"/>
</dbReference>
<dbReference type="PANTHER" id="PTHR30204">
    <property type="entry name" value="REDOX-CYCLING DRUG-SENSING TRANSCRIPTIONAL ACTIVATOR SOXR"/>
    <property type="match status" value="1"/>
</dbReference>
<keyword evidence="4" id="KW-0238">DNA-binding</keyword>
<dbReference type="PROSITE" id="PS50937">
    <property type="entry name" value="HTH_MERR_2"/>
    <property type="match status" value="1"/>
</dbReference>
<dbReference type="Proteomes" id="UP000007735">
    <property type="component" value="Plasmid pSfHH103e"/>
</dbReference>
<evidence type="ECO:0000256" key="3">
    <source>
        <dbReference type="ARBA" id="ARBA00023015"/>
    </source>
</evidence>
<keyword evidence="2" id="KW-0963">Cytoplasm</keyword>
<name>G9AGV4_SINF1</name>
<dbReference type="AlphaFoldDB" id="G9AGV4"/>
<protein>
    <submittedName>
        <fullName evidence="9">MerR family transcriptional regulator, CueR-like</fullName>
    </submittedName>
</protein>
<organism evidence="9 10">
    <name type="scientific">Sinorhizobium fredii (strain HH103)</name>
    <dbReference type="NCBI Taxonomy" id="1117943"/>
    <lineage>
        <taxon>Bacteria</taxon>
        <taxon>Pseudomonadati</taxon>
        <taxon>Pseudomonadota</taxon>
        <taxon>Alphaproteobacteria</taxon>
        <taxon>Hyphomicrobiales</taxon>
        <taxon>Rhizobiaceae</taxon>
        <taxon>Sinorhizobium/Ensifer group</taxon>
        <taxon>Sinorhizobium</taxon>
    </lineage>
</organism>
<evidence type="ECO:0000256" key="4">
    <source>
        <dbReference type="ARBA" id="ARBA00023125"/>
    </source>
</evidence>
<dbReference type="GO" id="GO:0003677">
    <property type="term" value="F:DNA binding"/>
    <property type="evidence" value="ECO:0007669"/>
    <property type="project" value="UniProtKB-KW"/>
</dbReference>
<dbReference type="InterPro" id="IPR047057">
    <property type="entry name" value="MerR_fam"/>
</dbReference>
<dbReference type="GO" id="GO:0005507">
    <property type="term" value="F:copper ion binding"/>
    <property type="evidence" value="ECO:0007669"/>
    <property type="project" value="InterPro"/>
</dbReference>
<dbReference type="InterPro" id="IPR009061">
    <property type="entry name" value="DNA-bd_dom_put_sf"/>
</dbReference>
<dbReference type="Gene3D" id="1.10.1660.10">
    <property type="match status" value="1"/>
</dbReference>
<proteinExistence type="predicted"/>
<evidence type="ECO:0000256" key="7">
    <source>
        <dbReference type="SAM" id="MobiDB-lite"/>
    </source>
</evidence>
<geneLocation type="plasmid" evidence="9 10">
    <name>pSfHH103e</name>
</geneLocation>
<evidence type="ECO:0000256" key="6">
    <source>
        <dbReference type="SAM" id="Coils"/>
    </source>
</evidence>
<feature type="domain" description="HTH merR-type" evidence="8">
    <location>
        <begin position="26"/>
        <end position="92"/>
    </location>
</feature>
<dbReference type="GO" id="GO:0045893">
    <property type="term" value="P:positive regulation of DNA-templated transcription"/>
    <property type="evidence" value="ECO:0007669"/>
    <property type="project" value="InterPro"/>
</dbReference>
<evidence type="ECO:0000256" key="5">
    <source>
        <dbReference type="ARBA" id="ARBA00023163"/>
    </source>
</evidence>
<feature type="region of interest" description="Disordered" evidence="7">
    <location>
        <begin position="152"/>
        <end position="184"/>
    </location>
</feature>
<evidence type="ECO:0000313" key="10">
    <source>
        <dbReference type="Proteomes" id="UP000007735"/>
    </source>
</evidence>